<evidence type="ECO:0000256" key="1">
    <source>
        <dbReference type="ARBA" id="ARBA00004567"/>
    </source>
</evidence>
<evidence type="ECO:0000259" key="11">
    <source>
        <dbReference type="Pfam" id="PF10487"/>
    </source>
</evidence>
<feature type="region of interest" description="Disordered" evidence="10">
    <location>
        <begin position="1460"/>
        <end position="1485"/>
    </location>
</feature>
<dbReference type="GO" id="GO:0044611">
    <property type="term" value="C:nuclear pore inner ring"/>
    <property type="evidence" value="ECO:0007669"/>
    <property type="project" value="TreeGrafter"/>
</dbReference>
<evidence type="ECO:0000256" key="2">
    <source>
        <dbReference type="ARBA" id="ARBA00022448"/>
    </source>
</evidence>
<evidence type="ECO:0000256" key="6">
    <source>
        <dbReference type="ARBA" id="ARBA00023132"/>
    </source>
</evidence>
<dbReference type="GO" id="GO:0051028">
    <property type="term" value="P:mRNA transport"/>
    <property type="evidence" value="ECO:0007669"/>
    <property type="project" value="UniProtKB-KW"/>
</dbReference>
<comment type="similarity">
    <text evidence="8">Belongs to the Nup188 family.</text>
</comment>
<comment type="subcellular location">
    <subcellularLocation>
        <location evidence="1">Nucleus</location>
        <location evidence="1">Nuclear pore complex</location>
    </subcellularLocation>
</comment>
<evidence type="ECO:0000256" key="7">
    <source>
        <dbReference type="ARBA" id="ARBA00023242"/>
    </source>
</evidence>
<dbReference type="Pfam" id="PF10487">
    <property type="entry name" value="Nup188_N"/>
    <property type="match status" value="1"/>
</dbReference>
<feature type="domain" description="Nucleoporin Nup188 N-terminal subdomain III" evidence="12">
    <location>
        <begin position="517"/>
        <end position="914"/>
    </location>
</feature>
<keyword evidence="3" id="KW-0509">mRNA transport</keyword>
<evidence type="ECO:0000259" key="12">
    <source>
        <dbReference type="Pfam" id="PF21093"/>
    </source>
</evidence>
<sequence length="1672" mass="187243">MADIQRSIKDLWVIISGNTNLRSNQLIGIELTKNADQVLNGLLYFTDQRKSKTTVPESFNQELLSKLSTLLGLDKQCSYELFCAYLTYEYRGTPDDLKATVASERNIPHILNEVWKYYRMERLFSLFCLRYILEHWQNPSHEYVKLFDGFLERFNENEIIIKKIIEQLNLIVDTQPPSRESHGPYMTNTLIGQWVNYTLQEQCELLKIVLLYYKDIQPKLENIIQLLDVFQQKHNFGQRSSFRKLLGDSHRSTLDLISYLECLVLVESLDLDWLHRCHLKSMTDHQLLKDSDALQQLDRSMSCLGGNPAHGPLLLSWLLVRSWILPGTWTAGLGKEALRMDAFGYLNNALRHPAFFGDGILPNKVHAIVYELVFLLVASFNHRSLGPIEPLYRLAEKLLEYPTVAQDFWKEGESSGLGHLLVEAEEMFPVNAEPLIEMLAALARASRDSSNNVITRFRAVPCFLEPMENVPTGVMQFDEDGSRVWLAATRYPYGSRALFIPYGTEGIVFKSGDSSFVRWQATVNGWQVIICELSKPCDSDRGWLQRLLHIARLIRSLLEADSSLQDLLANNIDELFAALHRLILLSTPLMSPPIEVLGECLETVAILADKDPEKSWKRLVATGLLPALSTKPKSVQELIEGYVVTDNVLSQAMVSQERVIGDHPICLAFLKLLGNVAETFRDTVNEDFLACLTVVLQDIFPSFHKWRYNRAYDRDIIGHRCLNVFHKLVTVSAKLKPQTVGSTELCVDGLLHGDSCPALLRLIVSAEEFVARAVEFEGSRHSKDLLNSVRLCFSLLNRLLLVGACEGSLLEQRLLVSPSQTAGGAPSLTVSVARFLYLRFDPRLCTLAVQLLKRIAKLYPMSLLACLGRDAESFRDQLLLRLSKDTEDVRLKVALLQLLAVCTRTQPGLFELILGTTTSAPTSTPSSGSSGDASLSSSGLGLCLGEVLQILKTKQEGKDYCPADLHCSCVEFIHSLWACHQLRAMELLRKSKSFWSMVCFPLMGEAVATEQCRLVAFIFKTLALELYQSKNELDPNVKAVLDKAKEGAPIKDWSKLVTNSLPKQCGSGNVSLNASAVSIADASEMFDPVTDSYVLLSGWRDLCVVLAKCRHVRIAPAVKNAILQDLFSSLVTEGVPANFKISIVLGELYLVLLKHWTCDITSTVEWTKSLDIVLGILQQGTTSLHPRLALVLSAIGASMVKILKQQLATKKEEREFSVPLWVASLCPLLTFYGRKCAEEGLKSPSSLSAQVCTTLTTFLKDLLSLSDNNAGCIPVLQQNLVVAQLTNLLQVSLQKMKDSRLSQAICHFFLALTALPQMAEVLQCCGVVDQVSPFLSACYQGTDEGWLSVYRLMVQLVTAMLHVQRHFFLDSALGFMALHADRLYSCLMQVRSNPTQIDEALVTSWLVCKVASLRTMYPCDQMNPLMMLMRSICCVLSSAVAYLCRPTLLQHMLEYKKQSAVKPQPEDQGSQPRRQLSTDDVADPSPKLTEARKKLLELVFICLCCCKQYSPSVPEALSDQALDIDEWRPIVNLSFQSPSVEQDEKLNFGTLMSAAQLCLKSLTKVDRQQLPAGSLRQQRNMEFAILEMSLSITLGQALLYRLHPQVPLHDKQLLSRTYSGEMAAIKAEVQRHLRRGGQGSPSTCRTKTPPLDPVSEWALVQAFIDVVDQVFK</sequence>
<dbReference type="GO" id="GO:0006405">
    <property type="term" value="P:RNA export from nucleus"/>
    <property type="evidence" value="ECO:0007669"/>
    <property type="project" value="TreeGrafter"/>
</dbReference>
<dbReference type="InterPro" id="IPR048883">
    <property type="entry name" value="Nup188_N-subdom_III"/>
</dbReference>
<proteinExistence type="inferred from homology"/>
<dbReference type="EMBL" id="GEDV01005615">
    <property type="protein sequence ID" value="JAP82942.1"/>
    <property type="molecule type" value="Transcribed_RNA"/>
</dbReference>
<accession>A0A131YWL0</accession>
<dbReference type="GO" id="GO:0017056">
    <property type="term" value="F:structural constituent of nuclear pore"/>
    <property type="evidence" value="ECO:0007669"/>
    <property type="project" value="InterPro"/>
</dbReference>
<evidence type="ECO:0000313" key="13">
    <source>
        <dbReference type="EMBL" id="JAP82942.1"/>
    </source>
</evidence>
<dbReference type="InterPro" id="IPR018864">
    <property type="entry name" value="Nucleoporin_Nup188_N"/>
</dbReference>
<dbReference type="PANTHER" id="PTHR31431:SF1">
    <property type="entry name" value="NUCLEOPORIN NUP188"/>
    <property type="match status" value="1"/>
</dbReference>
<evidence type="ECO:0000256" key="5">
    <source>
        <dbReference type="ARBA" id="ARBA00023010"/>
    </source>
</evidence>
<evidence type="ECO:0000256" key="4">
    <source>
        <dbReference type="ARBA" id="ARBA00022927"/>
    </source>
</evidence>
<evidence type="ECO:0000256" key="3">
    <source>
        <dbReference type="ARBA" id="ARBA00022816"/>
    </source>
</evidence>
<feature type="domain" description="Nucleoporin Nup188 N-terminal" evidence="11">
    <location>
        <begin position="58"/>
        <end position="320"/>
    </location>
</feature>
<keyword evidence="2" id="KW-0813">Transport</keyword>
<dbReference type="Pfam" id="PF21093">
    <property type="entry name" value="Nup188_N-subdom_III"/>
    <property type="match status" value="1"/>
</dbReference>
<dbReference type="InterPro" id="IPR044840">
    <property type="entry name" value="Nup188"/>
</dbReference>
<keyword evidence="4" id="KW-0653">Protein transport</keyword>
<keyword evidence="5" id="KW-0811">Translocation</keyword>
<evidence type="ECO:0000256" key="10">
    <source>
        <dbReference type="SAM" id="MobiDB-lite"/>
    </source>
</evidence>
<dbReference type="InterPro" id="IPR016024">
    <property type="entry name" value="ARM-type_fold"/>
</dbReference>
<organism evidence="13">
    <name type="scientific">Rhipicephalus appendiculatus</name>
    <name type="common">Brown ear tick</name>
    <dbReference type="NCBI Taxonomy" id="34631"/>
    <lineage>
        <taxon>Eukaryota</taxon>
        <taxon>Metazoa</taxon>
        <taxon>Ecdysozoa</taxon>
        <taxon>Arthropoda</taxon>
        <taxon>Chelicerata</taxon>
        <taxon>Arachnida</taxon>
        <taxon>Acari</taxon>
        <taxon>Parasitiformes</taxon>
        <taxon>Ixodida</taxon>
        <taxon>Ixodoidea</taxon>
        <taxon>Ixodidae</taxon>
        <taxon>Rhipicephalinae</taxon>
        <taxon>Rhipicephalus</taxon>
        <taxon>Rhipicephalus</taxon>
    </lineage>
</organism>
<keyword evidence="7" id="KW-0539">Nucleus</keyword>
<dbReference type="GO" id="GO:0006606">
    <property type="term" value="P:protein import into nucleus"/>
    <property type="evidence" value="ECO:0007669"/>
    <property type="project" value="TreeGrafter"/>
</dbReference>
<name>A0A131YWL0_RHIAP</name>
<evidence type="ECO:0000256" key="9">
    <source>
        <dbReference type="ARBA" id="ARBA00040174"/>
    </source>
</evidence>
<evidence type="ECO:0000256" key="8">
    <source>
        <dbReference type="ARBA" id="ARBA00038387"/>
    </source>
</evidence>
<keyword evidence="6" id="KW-0906">Nuclear pore complex</keyword>
<dbReference type="SUPFAM" id="SSF48371">
    <property type="entry name" value="ARM repeat"/>
    <property type="match status" value="1"/>
</dbReference>
<dbReference type="PANTHER" id="PTHR31431">
    <property type="entry name" value="NUCLEOPORIN NUP188 HOMOLOG"/>
    <property type="match status" value="1"/>
</dbReference>
<protein>
    <recommendedName>
        <fullName evidence="9">Nucleoporin NUP188</fullName>
    </recommendedName>
</protein>
<reference evidence="13" key="1">
    <citation type="journal article" date="2016" name="Ticks Tick Borne Dis.">
        <title>De novo assembly and annotation of the salivary gland transcriptome of Rhipicephalus appendiculatus male and female ticks during blood feeding.</title>
        <authorList>
            <person name="de Castro M.H."/>
            <person name="de Klerk D."/>
            <person name="Pienaar R."/>
            <person name="Latif A.A."/>
            <person name="Rees D.J."/>
            <person name="Mans B.J."/>
        </authorList>
    </citation>
    <scope>NUCLEOTIDE SEQUENCE</scope>
    <source>
        <tissue evidence="13">Salivary glands</tissue>
    </source>
</reference>